<organism evidence="2 3">
    <name type="scientific">Panicum virgatum</name>
    <name type="common">Blackwell switchgrass</name>
    <dbReference type="NCBI Taxonomy" id="38727"/>
    <lineage>
        <taxon>Eukaryota</taxon>
        <taxon>Viridiplantae</taxon>
        <taxon>Streptophyta</taxon>
        <taxon>Embryophyta</taxon>
        <taxon>Tracheophyta</taxon>
        <taxon>Spermatophyta</taxon>
        <taxon>Magnoliopsida</taxon>
        <taxon>Liliopsida</taxon>
        <taxon>Poales</taxon>
        <taxon>Poaceae</taxon>
        <taxon>PACMAD clade</taxon>
        <taxon>Panicoideae</taxon>
        <taxon>Panicodae</taxon>
        <taxon>Paniceae</taxon>
        <taxon>Panicinae</taxon>
        <taxon>Panicum</taxon>
        <taxon>Panicum sect. Hiantes</taxon>
    </lineage>
</organism>
<evidence type="ECO:0000256" key="1">
    <source>
        <dbReference type="SAM" id="MobiDB-lite"/>
    </source>
</evidence>
<protein>
    <submittedName>
        <fullName evidence="2">Uncharacterized protein</fullName>
    </submittedName>
</protein>
<sequence length="115" mass="12562">MPPRRVPAPPAPVPLRHAAACRRPHRAPFQWLHASSPRPSAAGDPLVDASLFRPVLPRRAADGRAGRRRPPSYHPGESLPPPRRVLKVPASGRLDLIIVCQPNLLFSSSFFSVCS</sequence>
<evidence type="ECO:0000313" key="2">
    <source>
        <dbReference type="EMBL" id="KAG2570872.1"/>
    </source>
</evidence>
<evidence type="ECO:0000313" key="3">
    <source>
        <dbReference type="Proteomes" id="UP000823388"/>
    </source>
</evidence>
<dbReference type="Proteomes" id="UP000823388">
    <property type="component" value="Chromosome 7K"/>
</dbReference>
<reference evidence="2" key="1">
    <citation type="submission" date="2020-05" db="EMBL/GenBank/DDBJ databases">
        <title>WGS assembly of Panicum virgatum.</title>
        <authorList>
            <person name="Lovell J.T."/>
            <person name="Jenkins J."/>
            <person name="Shu S."/>
            <person name="Juenger T.E."/>
            <person name="Schmutz J."/>
        </authorList>
    </citation>
    <scope>NUCLEOTIDE SEQUENCE</scope>
    <source>
        <strain evidence="2">AP13</strain>
    </source>
</reference>
<dbReference type="EMBL" id="CM029049">
    <property type="protein sequence ID" value="KAG2570872.1"/>
    <property type="molecule type" value="Genomic_DNA"/>
</dbReference>
<comment type="caution">
    <text evidence="2">The sequence shown here is derived from an EMBL/GenBank/DDBJ whole genome shotgun (WGS) entry which is preliminary data.</text>
</comment>
<dbReference type="AlphaFoldDB" id="A0A8T0QE95"/>
<accession>A0A8T0QE95</accession>
<name>A0A8T0QE95_PANVG</name>
<feature type="region of interest" description="Disordered" evidence="1">
    <location>
        <begin position="58"/>
        <end position="84"/>
    </location>
</feature>
<proteinExistence type="predicted"/>
<keyword evidence="3" id="KW-1185">Reference proteome</keyword>
<gene>
    <name evidence="2" type="ORF">PVAP13_7KG013772</name>
</gene>